<reference evidence="1" key="1">
    <citation type="journal article" date="2014" name="Front. Microbiol.">
        <title>High frequency of phylogenetically diverse reductive dehalogenase-homologous genes in deep subseafloor sedimentary metagenomes.</title>
        <authorList>
            <person name="Kawai M."/>
            <person name="Futagami T."/>
            <person name="Toyoda A."/>
            <person name="Takaki Y."/>
            <person name="Nishi S."/>
            <person name="Hori S."/>
            <person name="Arai W."/>
            <person name="Tsubouchi T."/>
            <person name="Morono Y."/>
            <person name="Uchiyama I."/>
            <person name="Ito T."/>
            <person name="Fujiyama A."/>
            <person name="Inagaki F."/>
            <person name="Takami H."/>
        </authorList>
    </citation>
    <scope>NUCLEOTIDE SEQUENCE</scope>
    <source>
        <strain evidence="1">Expedition CK06-06</strain>
    </source>
</reference>
<evidence type="ECO:0000313" key="1">
    <source>
        <dbReference type="EMBL" id="GAH10372.1"/>
    </source>
</evidence>
<protein>
    <submittedName>
        <fullName evidence="1">Uncharacterized protein</fullName>
    </submittedName>
</protein>
<name>X1CRD3_9ZZZZ</name>
<proteinExistence type="predicted"/>
<accession>X1CRD3</accession>
<organism evidence="1">
    <name type="scientific">marine sediment metagenome</name>
    <dbReference type="NCBI Taxonomy" id="412755"/>
    <lineage>
        <taxon>unclassified sequences</taxon>
        <taxon>metagenomes</taxon>
        <taxon>ecological metagenomes</taxon>
    </lineage>
</organism>
<dbReference type="AlphaFoldDB" id="X1CRD3"/>
<gene>
    <name evidence="1" type="ORF">S01H4_61377</name>
</gene>
<comment type="caution">
    <text evidence="1">The sequence shown here is derived from an EMBL/GenBank/DDBJ whole genome shotgun (WGS) entry which is preliminary data.</text>
</comment>
<dbReference type="EMBL" id="BART01036379">
    <property type="protein sequence ID" value="GAH10372.1"/>
    <property type="molecule type" value="Genomic_DNA"/>
</dbReference>
<sequence>MDRSQITTIKHRIYIHEIKVSAARDGALENPSLTMFKPKWLTHFRK</sequence>